<proteinExistence type="predicted"/>
<dbReference type="KEGG" id="tva:4741328"/>
<dbReference type="RefSeq" id="XP_001296626.1">
    <property type="nucleotide sequence ID" value="XM_001296625.1"/>
</dbReference>
<reference evidence="2" key="1">
    <citation type="submission" date="2006-10" db="EMBL/GenBank/DDBJ databases">
        <authorList>
            <person name="Amadeo P."/>
            <person name="Zhao Q."/>
            <person name="Wortman J."/>
            <person name="Fraser-Liggett C."/>
            <person name="Carlton J."/>
        </authorList>
    </citation>
    <scope>NUCLEOTIDE SEQUENCE</scope>
    <source>
        <strain evidence="2">G3</strain>
    </source>
</reference>
<evidence type="ECO:0000256" key="1">
    <source>
        <dbReference type="SAM" id="MobiDB-lite"/>
    </source>
</evidence>
<feature type="compositionally biased region" description="Basic residues" evidence="1">
    <location>
        <begin position="1"/>
        <end position="12"/>
    </location>
</feature>
<dbReference type="EMBL" id="DS115780">
    <property type="protein sequence ID" value="EAX83696.1"/>
    <property type="molecule type" value="Genomic_DNA"/>
</dbReference>
<dbReference type="Proteomes" id="UP000001542">
    <property type="component" value="Unassembled WGS sequence"/>
</dbReference>
<dbReference type="VEuPathDB" id="TrichDB:TVAGG3_0722430"/>
<evidence type="ECO:0000313" key="2">
    <source>
        <dbReference type="EMBL" id="EAX83696.1"/>
    </source>
</evidence>
<organism evidence="2 3">
    <name type="scientific">Trichomonas vaginalis (strain ATCC PRA-98 / G3)</name>
    <dbReference type="NCBI Taxonomy" id="412133"/>
    <lineage>
        <taxon>Eukaryota</taxon>
        <taxon>Metamonada</taxon>
        <taxon>Parabasalia</taxon>
        <taxon>Trichomonadida</taxon>
        <taxon>Trichomonadidae</taxon>
        <taxon>Trichomonas</taxon>
    </lineage>
</organism>
<accession>A2GGM1</accession>
<feature type="region of interest" description="Disordered" evidence="1">
    <location>
        <begin position="1"/>
        <end position="21"/>
    </location>
</feature>
<dbReference type="VEuPathDB" id="TrichDB:TVAG_385520"/>
<evidence type="ECO:0000313" key="3">
    <source>
        <dbReference type="Proteomes" id="UP000001542"/>
    </source>
</evidence>
<name>A2GGM1_TRIV3</name>
<dbReference type="InParanoid" id="A2GGM1"/>
<sequence>MQTRPSNRHKRNTAQSMRDHEKIQKRLQSNGVMPDYISAFLEKTYGRYFTSASLLLLANNAVSKLNLSIDRLAKRNRQALLCWYAENWEKIFPLISNSAFAHSLIHGNIDSDESNEERINLIEIEYNNPIDPRDISQLLNSH</sequence>
<dbReference type="AlphaFoldDB" id="A2GGM1"/>
<keyword evidence="3" id="KW-1185">Reference proteome</keyword>
<protein>
    <submittedName>
        <fullName evidence="2">Uncharacterized protein</fullName>
    </submittedName>
</protein>
<reference evidence="2" key="2">
    <citation type="journal article" date="2007" name="Science">
        <title>Draft genome sequence of the sexually transmitted pathogen Trichomonas vaginalis.</title>
        <authorList>
            <person name="Carlton J.M."/>
            <person name="Hirt R.P."/>
            <person name="Silva J.C."/>
            <person name="Delcher A.L."/>
            <person name="Schatz M."/>
            <person name="Zhao Q."/>
            <person name="Wortman J.R."/>
            <person name="Bidwell S.L."/>
            <person name="Alsmark U.C.M."/>
            <person name="Besteiro S."/>
            <person name="Sicheritz-Ponten T."/>
            <person name="Noel C.J."/>
            <person name="Dacks J.B."/>
            <person name="Foster P.G."/>
            <person name="Simillion C."/>
            <person name="Van de Peer Y."/>
            <person name="Miranda-Saavedra D."/>
            <person name="Barton G.J."/>
            <person name="Westrop G.D."/>
            <person name="Mueller S."/>
            <person name="Dessi D."/>
            <person name="Fiori P.L."/>
            <person name="Ren Q."/>
            <person name="Paulsen I."/>
            <person name="Zhang H."/>
            <person name="Bastida-Corcuera F.D."/>
            <person name="Simoes-Barbosa A."/>
            <person name="Brown M.T."/>
            <person name="Hayes R.D."/>
            <person name="Mukherjee M."/>
            <person name="Okumura C.Y."/>
            <person name="Schneider R."/>
            <person name="Smith A.J."/>
            <person name="Vanacova S."/>
            <person name="Villalvazo M."/>
            <person name="Haas B.J."/>
            <person name="Pertea M."/>
            <person name="Feldblyum T.V."/>
            <person name="Utterback T.R."/>
            <person name="Shu C.L."/>
            <person name="Osoegawa K."/>
            <person name="de Jong P.J."/>
            <person name="Hrdy I."/>
            <person name="Horvathova L."/>
            <person name="Zubacova Z."/>
            <person name="Dolezal P."/>
            <person name="Malik S.B."/>
            <person name="Logsdon J.M. Jr."/>
            <person name="Henze K."/>
            <person name="Gupta A."/>
            <person name="Wang C.C."/>
            <person name="Dunne R.L."/>
            <person name="Upcroft J.A."/>
            <person name="Upcroft P."/>
            <person name="White O."/>
            <person name="Salzberg S.L."/>
            <person name="Tang P."/>
            <person name="Chiu C.-H."/>
            <person name="Lee Y.-S."/>
            <person name="Embley T.M."/>
            <person name="Coombs G.H."/>
            <person name="Mottram J.C."/>
            <person name="Tachezy J."/>
            <person name="Fraser-Liggett C.M."/>
            <person name="Johnson P.J."/>
        </authorList>
    </citation>
    <scope>NUCLEOTIDE SEQUENCE [LARGE SCALE GENOMIC DNA]</scope>
    <source>
        <strain evidence="2">G3</strain>
    </source>
</reference>
<gene>
    <name evidence="2" type="ORF">TVAG_385520</name>
</gene>